<feature type="compositionally biased region" description="Basic and acidic residues" evidence="2">
    <location>
        <begin position="1253"/>
        <end position="1267"/>
    </location>
</feature>
<feature type="region of interest" description="Disordered" evidence="2">
    <location>
        <begin position="389"/>
        <end position="660"/>
    </location>
</feature>
<dbReference type="InterPro" id="IPR011021">
    <property type="entry name" value="Arrestin-like_N"/>
</dbReference>
<feature type="compositionally biased region" description="Polar residues" evidence="2">
    <location>
        <begin position="475"/>
        <end position="484"/>
    </location>
</feature>
<dbReference type="InterPro" id="IPR014752">
    <property type="entry name" value="Arrestin-like_C"/>
</dbReference>
<accession>A0A7M5X070</accession>
<feature type="compositionally biased region" description="Polar residues" evidence="2">
    <location>
        <begin position="505"/>
        <end position="550"/>
    </location>
</feature>
<feature type="compositionally biased region" description="Basic and acidic residues" evidence="2">
    <location>
        <begin position="2043"/>
        <end position="2052"/>
    </location>
</feature>
<feature type="compositionally biased region" description="Basic and acidic residues" evidence="2">
    <location>
        <begin position="2883"/>
        <end position="2892"/>
    </location>
</feature>
<feature type="compositionally biased region" description="Polar residues" evidence="2">
    <location>
        <begin position="1643"/>
        <end position="1653"/>
    </location>
</feature>
<feature type="compositionally biased region" description="Basic and acidic residues" evidence="2">
    <location>
        <begin position="3027"/>
        <end position="3067"/>
    </location>
</feature>
<feature type="compositionally biased region" description="Polar residues" evidence="2">
    <location>
        <begin position="3015"/>
        <end position="3026"/>
    </location>
</feature>
<feature type="compositionally biased region" description="Low complexity" evidence="2">
    <location>
        <begin position="1851"/>
        <end position="1861"/>
    </location>
</feature>
<feature type="compositionally biased region" description="Polar residues" evidence="2">
    <location>
        <begin position="2164"/>
        <end position="2177"/>
    </location>
</feature>
<feature type="compositionally biased region" description="Low complexity" evidence="2">
    <location>
        <begin position="2265"/>
        <end position="2287"/>
    </location>
</feature>
<feature type="compositionally biased region" description="Basic and acidic residues" evidence="2">
    <location>
        <begin position="3151"/>
        <end position="3163"/>
    </location>
</feature>
<feature type="compositionally biased region" description="Basic and acidic residues" evidence="2">
    <location>
        <begin position="2178"/>
        <end position="2210"/>
    </location>
</feature>
<feature type="compositionally biased region" description="Polar residues" evidence="2">
    <location>
        <begin position="821"/>
        <end position="848"/>
    </location>
</feature>
<feature type="compositionally biased region" description="Basic and acidic residues" evidence="2">
    <location>
        <begin position="1216"/>
        <end position="1239"/>
    </location>
</feature>
<feature type="compositionally biased region" description="Polar residues" evidence="2">
    <location>
        <begin position="2211"/>
        <end position="2227"/>
    </location>
</feature>
<dbReference type="GeneID" id="136805404"/>
<comment type="similarity">
    <text evidence="1">Belongs to the arrestin family.</text>
</comment>
<feature type="compositionally biased region" description="Polar residues" evidence="2">
    <location>
        <begin position="1195"/>
        <end position="1212"/>
    </location>
</feature>
<dbReference type="Pfam" id="PF00339">
    <property type="entry name" value="Arrestin_N"/>
    <property type="match status" value="1"/>
</dbReference>
<feature type="region of interest" description="Disordered" evidence="2">
    <location>
        <begin position="3002"/>
        <end position="3071"/>
    </location>
</feature>
<feature type="compositionally biased region" description="Basic and acidic residues" evidence="2">
    <location>
        <begin position="1063"/>
        <end position="1073"/>
    </location>
</feature>
<feature type="compositionally biased region" description="Polar residues" evidence="2">
    <location>
        <begin position="2459"/>
        <end position="2475"/>
    </location>
</feature>
<feature type="compositionally biased region" description="Basic and acidic residues" evidence="2">
    <location>
        <begin position="1109"/>
        <end position="1141"/>
    </location>
</feature>
<evidence type="ECO:0000256" key="2">
    <source>
        <dbReference type="SAM" id="MobiDB-lite"/>
    </source>
</evidence>
<feature type="compositionally biased region" description="Polar residues" evidence="2">
    <location>
        <begin position="1948"/>
        <end position="1985"/>
    </location>
</feature>
<feature type="compositionally biased region" description="Polar residues" evidence="2">
    <location>
        <begin position="1494"/>
        <end position="1529"/>
    </location>
</feature>
<feature type="compositionally biased region" description="Basic and acidic residues" evidence="2">
    <location>
        <begin position="1704"/>
        <end position="1718"/>
    </location>
</feature>
<dbReference type="InterPro" id="IPR011022">
    <property type="entry name" value="Arrestin_C-like"/>
</dbReference>
<dbReference type="OrthoDB" id="6022778at2759"/>
<organism evidence="5 6">
    <name type="scientific">Clytia hemisphaerica</name>
    <dbReference type="NCBI Taxonomy" id="252671"/>
    <lineage>
        <taxon>Eukaryota</taxon>
        <taxon>Metazoa</taxon>
        <taxon>Cnidaria</taxon>
        <taxon>Hydrozoa</taxon>
        <taxon>Hydroidolina</taxon>
        <taxon>Leptothecata</taxon>
        <taxon>Obeliida</taxon>
        <taxon>Clytiidae</taxon>
        <taxon>Clytia</taxon>
    </lineage>
</organism>
<feature type="compositionally biased region" description="Polar residues" evidence="2">
    <location>
        <begin position="434"/>
        <end position="445"/>
    </location>
</feature>
<feature type="compositionally biased region" description="Polar residues" evidence="2">
    <location>
        <begin position="1719"/>
        <end position="1743"/>
    </location>
</feature>
<feature type="compositionally biased region" description="Basic and acidic residues" evidence="2">
    <location>
        <begin position="2228"/>
        <end position="2243"/>
    </location>
</feature>
<feature type="compositionally biased region" description="Basic and acidic residues" evidence="2">
    <location>
        <begin position="627"/>
        <end position="639"/>
    </location>
</feature>
<evidence type="ECO:0008006" key="7">
    <source>
        <dbReference type="Google" id="ProtNLM"/>
    </source>
</evidence>
<feature type="compositionally biased region" description="Polar residues" evidence="2">
    <location>
        <begin position="596"/>
        <end position="611"/>
    </location>
</feature>
<feature type="compositionally biased region" description="Basic and acidic residues" evidence="2">
    <location>
        <begin position="1746"/>
        <end position="1759"/>
    </location>
</feature>
<feature type="compositionally biased region" description="Basic and acidic residues" evidence="2">
    <location>
        <begin position="727"/>
        <end position="739"/>
    </location>
</feature>
<dbReference type="EnsemblMetazoa" id="CLYHEMT015508.1">
    <property type="protein sequence ID" value="CLYHEMP015508.1"/>
    <property type="gene ID" value="CLYHEMG015508"/>
</dbReference>
<dbReference type="Gene3D" id="2.60.40.640">
    <property type="match status" value="2"/>
</dbReference>
<feature type="compositionally biased region" description="Basic and acidic residues" evidence="2">
    <location>
        <begin position="1549"/>
        <end position="1606"/>
    </location>
</feature>
<feature type="compositionally biased region" description="Low complexity" evidence="2">
    <location>
        <begin position="2054"/>
        <end position="2073"/>
    </location>
</feature>
<feature type="compositionally biased region" description="Low complexity" evidence="2">
    <location>
        <begin position="449"/>
        <end position="460"/>
    </location>
</feature>
<feature type="compositionally biased region" description="Low complexity" evidence="2">
    <location>
        <begin position="761"/>
        <end position="776"/>
    </location>
</feature>
<feature type="compositionally biased region" description="Basic and acidic residues" evidence="2">
    <location>
        <begin position="3179"/>
        <end position="3199"/>
    </location>
</feature>
<feature type="compositionally biased region" description="Basic and acidic residues" evidence="2">
    <location>
        <begin position="1810"/>
        <end position="1823"/>
    </location>
</feature>
<feature type="compositionally biased region" description="Polar residues" evidence="2">
    <location>
        <begin position="2020"/>
        <end position="2042"/>
    </location>
</feature>
<reference evidence="5" key="1">
    <citation type="submission" date="2021-01" db="UniProtKB">
        <authorList>
            <consortium name="EnsemblMetazoa"/>
        </authorList>
    </citation>
    <scope>IDENTIFICATION</scope>
</reference>
<feature type="compositionally biased region" description="Basic and acidic residues" evidence="2">
    <location>
        <begin position="1772"/>
        <end position="1787"/>
    </location>
</feature>
<feature type="compositionally biased region" description="Basic and acidic residues" evidence="2">
    <location>
        <begin position="3263"/>
        <end position="3276"/>
    </location>
</feature>
<evidence type="ECO:0000313" key="5">
    <source>
        <dbReference type="EnsemblMetazoa" id="CLYHEMP015508.1"/>
    </source>
</evidence>
<feature type="compositionally biased region" description="Polar residues" evidence="2">
    <location>
        <begin position="2584"/>
        <end position="2593"/>
    </location>
</feature>
<feature type="compositionally biased region" description="Basic and acidic residues" evidence="2">
    <location>
        <begin position="2005"/>
        <end position="2019"/>
    </location>
</feature>
<feature type="compositionally biased region" description="Polar residues" evidence="2">
    <location>
        <begin position="878"/>
        <end position="895"/>
    </location>
</feature>
<evidence type="ECO:0000259" key="3">
    <source>
        <dbReference type="Pfam" id="PF00339"/>
    </source>
</evidence>
<feature type="compositionally biased region" description="Low complexity" evidence="2">
    <location>
        <begin position="1300"/>
        <end position="1313"/>
    </location>
</feature>
<feature type="compositionally biased region" description="Low complexity" evidence="2">
    <location>
        <begin position="494"/>
        <end position="504"/>
    </location>
</feature>
<feature type="compositionally biased region" description="Basic and acidic residues" evidence="2">
    <location>
        <begin position="2546"/>
        <end position="2583"/>
    </location>
</feature>
<feature type="compositionally biased region" description="Polar residues" evidence="2">
    <location>
        <begin position="2613"/>
        <end position="2631"/>
    </location>
</feature>
<feature type="region of interest" description="Disordered" evidence="2">
    <location>
        <begin position="978"/>
        <end position="1023"/>
    </location>
</feature>
<dbReference type="RefSeq" id="XP_066918084.1">
    <property type="nucleotide sequence ID" value="XM_067061983.1"/>
</dbReference>
<feature type="region of interest" description="Disordered" evidence="2">
    <location>
        <begin position="2852"/>
        <end position="2892"/>
    </location>
</feature>
<protein>
    <recommendedName>
        <fullName evidence="7">Arrestin C-terminal-like domain-containing protein</fullName>
    </recommendedName>
</protein>
<feature type="compositionally biased region" description="Basic residues" evidence="2">
    <location>
        <begin position="3212"/>
        <end position="3225"/>
    </location>
</feature>
<evidence type="ECO:0000313" key="6">
    <source>
        <dbReference type="Proteomes" id="UP000594262"/>
    </source>
</evidence>
<feature type="compositionally biased region" description="Basic and acidic residues" evidence="2">
    <location>
        <begin position="586"/>
        <end position="595"/>
    </location>
</feature>
<feature type="region of interest" description="Disordered" evidence="2">
    <location>
        <begin position="2676"/>
        <end position="2703"/>
    </location>
</feature>
<dbReference type="InterPro" id="IPR014756">
    <property type="entry name" value="Ig_E-set"/>
</dbReference>
<feature type="compositionally biased region" description="Basic and acidic residues" evidence="2">
    <location>
        <begin position="1446"/>
        <end position="1463"/>
    </location>
</feature>
<feature type="region of interest" description="Disordered" evidence="2">
    <location>
        <begin position="3824"/>
        <end position="3849"/>
    </location>
</feature>
<feature type="compositionally biased region" description="Basic and acidic residues" evidence="2">
    <location>
        <begin position="646"/>
        <end position="660"/>
    </location>
</feature>
<name>A0A7M5X070_9CNID</name>
<evidence type="ECO:0000259" key="4">
    <source>
        <dbReference type="Pfam" id="PF02752"/>
    </source>
</evidence>
<feature type="compositionally biased region" description="Polar residues" evidence="2">
    <location>
        <begin position="1431"/>
        <end position="1442"/>
    </location>
</feature>
<feature type="region of interest" description="Disordered" evidence="2">
    <location>
        <begin position="1043"/>
        <end position="2309"/>
    </location>
</feature>
<feature type="compositionally biased region" description="Polar residues" evidence="2">
    <location>
        <begin position="1885"/>
        <end position="1894"/>
    </location>
</feature>
<feature type="compositionally biased region" description="Basic and acidic residues" evidence="2">
    <location>
        <begin position="1184"/>
        <end position="1193"/>
    </location>
</feature>
<feature type="compositionally biased region" description="Polar residues" evidence="2">
    <location>
        <begin position="1916"/>
        <end position="1939"/>
    </location>
</feature>
<feature type="compositionally biased region" description="Polar residues" evidence="2">
    <location>
        <begin position="793"/>
        <end position="814"/>
    </location>
</feature>
<feature type="compositionally biased region" description="Polar residues" evidence="2">
    <location>
        <begin position="1162"/>
        <end position="1181"/>
    </location>
</feature>
<feature type="compositionally biased region" description="Basic and acidic residues" evidence="2">
    <location>
        <begin position="2299"/>
        <end position="2309"/>
    </location>
</feature>
<feature type="region of interest" description="Disordered" evidence="2">
    <location>
        <begin position="676"/>
        <end position="945"/>
    </location>
</feature>
<feature type="compositionally biased region" description="Polar residues" evidence="2">
    <location>
        <begin position="1690"/>
        <end position="1703"/>
    </location>
</feature>
<feature type="compositionally biased region" description="Basic and acidic residues" evidence="2">
    <location>
        <begin position="2860"/>
        <end position="2875"/>
    </location>
</feature>
<feature type="compositionally biased region" description="Polar residues" evidence="2">
    <location>
        <begin position="1833"/>
        <end position="1844"/>
    </location>
</feature>
<dbReference type="SUPFAM" id="SSF81296">
    <property type="entry name" value="E set domains"/>
    <property type="match status" value="2"/>
</dbReference>
<feature type="compositionally biased region" description="Basic and acidic residues" evidence="2">
    <location>
        <begin position="1670"/>
        <end position="1688"/>
    </location>
</feature>
<feature type="region of interest" description="Disordered" evidence="2">
    <location>
        <begin position="3612"/>
        <end position="3637"/>
    </location>
</feature>
<feature type="compositionally biased region" description="Polar residues" evidence="2">
    <location>
        <begin position="3612"/>
        <end position="3621"/>
    </location>
</feature>
<dbReference type="Pfam" id="PF02752">
    <property type="entry name" value="Arrestin_C"/>
    <property type="match status" value="1"/>
</dbReference>
<feature type="domain" description="Arrestin-like N-terminal" evidence="3">
    <location>
        <begin position="13"/>
        <end position="156"/>
    </location>
</feature>
<feature type="compositionally biased region" description="Basic and acidic residues" evidence="2">
    <location>
        <begin position="1314"/>
        <end position="1349"/>
    </location>
</feature>
<keyword evidence="6" id="KW-1185">Reference proteome</keyword>
<sequence length="3905" mass="434533">MTKGISSISEFVVKTKNEKLAYLPGEILRGELYIQLEEKTEVQSIKIFLQGEGAGQWLEQVCGEGLKDKSKDSDGRITKRRILDIGLRAFGNSSKENKIAPVHDDGRYVYEFQFRIPENLPPTFKSPIERDLGHVKYYLKAILQRPRKKDRTSGMAVVLNELISPDRPELSYLPGSSESKPVTTNCLSTGVLFLESCLSKSYYFQGETIMINATAENESTKSMKELYAKLVRRIRCKARFGTKTYTTDAATTTGDRIPASGSLKWKDHELPVPTVGPTYNKHTDIRVDYFVRVGMYEDYGAEIHLDLPVVIGTIGTDSEIKTRQEQEALEEYIQKQRRVEDYRLRCIKDEERAENRKELERIVGPFDKINIARDTGPLVENGRTQVMFADRAGMSRDGRKGSNRSLSAGPISTKRARSTSGDRSASLDGRKKPNSGSKESLATRKSSLKSGPSTITGSKSSSKEGEKSTGVKGNKTATTVSVASRSRPAEKKLSASSQSASASALNRSGSKESLGSHSRLSGSKESLDSNSRSSGSTERLASESAAFNRSRSGERELPGVSRSASAERLSRSGSRESLTGVKVGPKSKENLKGSKENLQATGVKPSWNTSRKVPVEAKKASVVNAEKNAKGIKGKEKSSLKKTSKPSKEEEKGDGERRESVASMYVYRGSVSSECDVPLAFSRSRSRDGEMNGALDTRNDDEGDDDLTNELMETEEGHTALAQGRPLSREGRQRIKEGLGKTQGNRRSLISEEREGEGKTKSSSKSKGGAASSGSAKESKVISAAKGKGHPSGASQTGAQQGIKTQAKGQSKSSEAGIKNDGQNAMQTTKQTSSKQPVEQEALLQNQLVGELHSAPEYEFAKLQDVGGSKKGKGEPNGGSSNQSTTNGEGNSRSQPKLPLNVTNKKGDSHLLQPYRLQAELNNTDEGVDEASNMPSERTQKDRENLKEFENLENLFNSLSPRSKEKYLSPVENYDEFQDSGRGFLSQLRSQHPQPPATMDNVEERDEGYSGDTPRPTDVQIRQPPVFEFEQIGDGLYEHQGLLDVPMSPIHEESAEYDQDADPENKGKIDCKGKLGVGSGQVVLGAGKGINKRAEPRSYSEAVSGKGGRPSDGRSKSTGEERKVKGDGSRSVSDQERDTGKGKHNISGQSATEKGANKPDKNSNNSTGKDGNMSSDGSNSAPEKGGKAIDGKHINASQSGKGASTSGSNQTGKGRKSPEKVESAKGSNKTRDQTREQEGLAKQPTIGEAKGAVIDEKDRQQKGDHLTTKKGSSTSSNEPKETTIRKGELRQDKENKSSPKRTSGSSFGKTSTGGKEKANNISLSKDERKRTERPNNKQEGGRGRDEEPLAKTSIVGAELAIIGDQVENKNQLEKERAAMHKEREQEQQQGQGRDRQPKISINEKPVTFGEVKASYASLTEETPGDTDEESAGQSGELQNRSNPMGDDQKKVEGGGDGNPENKKPTPWAFIGGAFVKLKSKLKPKQQNTEKDSPQQKATPANSSGNQTQNERQKSSNSTADPTQKPSTVGSEGKRQLKVQIPSAGDVDSSLERSQENERGDIKGRRPVSEDEIEKQEIKEDQSENDRFLLSDDEERFKEAKQTKSSERGLAPGEEVADLKDQKKILGNNANKQSKIRGDKADPTTKNTLKSQQGRPIPAPRKGAEKAGTQTDRDSERIERDQKPNHEHASPGSTHHTSGDSQRPSSKDRPLKQDSKPEDNTTQSKTRGNYASPESKTLGTATGKSSKKTDRPQGNDDSIQREQNQGRPSGVTKEVKRAGSSKSMKDGNEANVLKGNSGKTENSGDLKANSKGKDGEKLSVEKVGRPTPADLISNHKTPNKSTQEKLLNMKKPTPSSSTQTPASTPPTPKRSHSTPPTSKHVRGSSREASPLNSPNMRKKMSRQNQQEYHHKIPTAGSRDSSPMGSPSLTRQVYQSPSHSPLNGRRNREGVQSSPLVGKRSQSLNNRPSSGSKNEQVYKNGNSSPMHSPSLGHRKYQSPVQSPLVQRQKDVSRPGSGERGRQNNQSPLNSPSRIPTKSPANSPKLNEKYLRSSDRSNGQSLASSAASLRGYSSSNPSSPQIKRIANGRSSSNTSSPSMGRGRSPTKRETTHGKKERTLKTQRRHQDDSSDTDDHSFKYQDSGESGELESVSTRNRQQKGKIKPSKDASQLSGHGSVSQQRDVDLDSLDSHRSSRSEANDEKHQQRPSKEIKLDQSQGRPKSSQKPSVNRKTKEPTSSKVSKDTSPPKRIVCYYPGKSDHQIPQKGDGSFVRQSSVSSVDSLFSNSSGGSKIPIHQSRSSSKPKEPISTEELFNKEDSLAIGAHNPNLTTAVERQKYLDEMVFKSESKKPKVQGIVKNESPGFYDYTHNAPKTSSAHGCVKVSPKIMDSPARCHVTQSAGDDVVEPKSPYRRRKKDRFAHVQSPTKQLMHRPSNGEESAERTKSPSKRNSKSREVSPRKSRQGSPVKTDQRNTTTRSVTPKGGEKVPYVSPYRQVKTPKHKKAKDKAIQMFSYNPDDASTASETEEQKSKPTELFEKEENWRKGSPRSKSLDDPNNYKKIQERQKDIENPDKKRSKKEAETYKLTDKNGNLTTNKANFMRPNKHQRAKSENDLPNGRNSKNQQRGSRSVESPRNNRVKTPENEAERRRRSLIRQQQRDERLRKLRDKYNVEKSQFIHHALHPEEDNLSHSYPSCKRPSSKQNQTHQRYDHLREFDDPENRMLGHHRILPDPRIMAEPQLTQSLNNDRKVFQTDAKETYPGLSDSYDHLNFNYHSPYYRARSTPLQKRPNNPRLSRSFDGRELRETWSPSDSYGYVECRGRTRPYEGHIERLDKYNIIYNSRSTDDLLRQSPGYHLKAPYATEGQRKPKEKQSKEKSYKEPVSIMKNSKDSNKRRMAEEEKIEAKEEPMLGDRGNIIDEFLLSNGLVDPEQLRHDELQALRKKAYLEEEYLRRTAPTREIPPSSEVKPLKGAEKQIPKCAVQPAAIPYHVTMEEDYVPRSSAVALMDDDSGDRKPVKGKQSSPHHVTFQNKEQKEQTIKKVDVKMKETMSQSKKTEERIKEPLSPSKDSESSKLPAIAIGKSSKVYIPSIDNGEPYVDKVMQNTPSKLIQNQIMPYNFFPIICSSHLPKKVNYPIDMEDLSNQGKDQISPRSRSKSPERSTKVEVERKKRSRSHSPRMLQETIQKKPKSDVTQLDEKDGRQDIQEVEDQPVVKTDKPKKKVVAKKKKKIASLAVPSQRKSKVKSPRIVMREKPKRPKPKQECFIILHDQKVKTPAIKEGETTDSPFSKPPLVRADSSGTTSSHDERIVISGGFSFPPNNKYKPKTTKKKKKKTTSSKMVAKAKTKAKVNSTKNKQAREESQQLDQIIEQNNQRIAELQFFENISQIEENSKTLEEELREISRIQQQEREQREQYRSITQPRDDLPPRAVPQAALLPTFDITQFENNQTNENQQQQQHGTNLQTQANYDLDASNLSEKELIDLIALEISQHEQKEASKCLVNGVTAPQCGFNSKKNSTKLPYENSPQPLICFTEDDTATKAEEKTPKIISQDSVLGIKHLTRQEKVNKKNLQQQMKKNTIIATPIIKSGQLSKAEEHALRQRFDQRILISNRNVTFTQSPDTSSTAHGHGLRLPRRSKDDSYDSFEHHERYFGILNGDGDLKSNKELLDASYTNKQNQRDVMKRQRKNDRLQKDLEAVRHLRRASCPAALGLREGFSFADDVYSSDANTIDSIDGEKTAERQKKVQEANQQNGISQITKTNEKPTVNNIPPRSTRTVTKVPMGGFTYEEEVIETFKYIEDRPLKKQTNRFDLCGTDGSLSFDVPVVTSETHTSDTESAKFTSDENTDSEASARCSDRELLTRTGSKMYSTNVIHSPSEERSFVYKPTMKYTCSNESPRRSAIPRFSGSRT</sequence>
<feature type="region of interest" description="Disordered" evidence="2">
    <location>
        <begin position="2388"/>
        <end position="2657"/>
    </location>
</feature>
<feature type="compositionally biased region" description="Basic and acidic residues" evidence="2">
    <location>
        <begin position="1366"/>
        <end position="1397"/>
    </location>
</feature>
<feature type="compositionally biased region" description="Basic and acidic residues" evidence="2">
    <location>
        <begin position="2103"/>
        <end position="2135"/>
    </location>
</feature>
<evidence type="ECO:0000256" key="1">
    <source>
        <dbReference type="ARBA" id="ARBA00005298"/>
    </source>
</evidence>
<feature type="compositionally biased region" description="Basic and acidic residues" evidence="2">
    <location>
        <begin position="1278"/>
        <end position="1297"/>
    </location>
</feature>
<feature type="domain" description="Arrestin C-terminal-like" evidence="4">
    <location>
        <begin position="195"/>
        <end position="314"/>
    </location>
</feature>
<feature type="region of interest" description="Disordered" evidence="2">
    <location>
        <begin position="3136"/>
        <end position="3358"/>
    </location>
</feature>
<proteinExistence type="inferred from homology"/>
<dbReference type="Proteomes" id="UP000594262">
    <property type="component" value="Unplaced"/>
</dbReference>
<feature type="compositionally biased region" description="Basic residues" evidence="2">
    <location>
        <begin position="3317"/>
        <end position="3342"/>
    </location>
</feature>
<feature type="compositionally biased region" description="Basic and acidic residues" evidence="2">
    <location>
        <begin position="749"/>
        <end position="760"/>
    </location>
</feature>
<feature type="compositionally biased region" description="Acidic residues" evidence="2">
    <location>
        <begin position="699"/>
        <end position="714"/>
    </location>
</feature>
<feature type="compositionally biased region" description="Basic and acidic residues" evidence="2">
    <location>
        <begin position="2522"/>
        <end position="2539"/>
    </location>
</feature>
<feature type="region of interest" description="Disordered" evidence="2">
    <location>
        <begin position="2951"/>
        <end position="2971"/>
    </location>
</feature>